<feature type="compositionally biased region" description="Basic residues" evidence="1">
    <location>
        <begin position="149"/>
        <end position="167"/>
    </location>
</feature>
<gene>
    <name evidence="2" type="ORF">SETTUDRAFT_34182</name>
</gene>
<dbReference type="RefSeq" id="XP_008029440.1">
    <property type="nucleotide sequence ID" value="XM_008031249.1"/>
</dbReference>
<name>R0IBP8_EXST2</name>
<reference evidence="2 3" key="1">
    <citation type="journal article" date="2012" name="PLoS Pathog.">
        <title>Diverse lifestyles and strategies of plant pathogenesis encoded in the genomes of eighteen Dothideomycetes fungi.</title>
        <authorList>
            <person name="Ohm R.A."/>
            <person name="Feau N."/>
            <person name="Henrissat B."/>
            <person name="Schoch C.L."/>
            <person name="Horwitz B.A."/>
            <person name="Barry K.W."/>
            <person name="Condon B.J."/>
            <person name="Copeland A.C."/>
            <person name="Dhillon B."/>
            <person name="Glaser F."/>
            <person name="Hesse C.N."/>
            <person name="Kosti I."/>
            <person name="LaButti K."/>
            <person name="Lindquist E.A."/>
            <person name="Lucas S."/>
            <person name="Salamov A.A."/>
            <person name="Bradshaw R.E."/>
            <person name="Ciuffetti L."/>
            <person name="Hamelin R.C."/>
            <person name="Kema G.H.J."/>
            <person name="Lawrence C."/>
            <person name="Scott J.A."/>
            <person name="Spatafora J.W."/>
            <person name="Turgeon B.G."/>
            <person name="de Wit P.J.G.M."/>
            <person name="Zhong S."/>
            <person name="Goodwin S.B."/>
            <person name="Grigoriev I.V."/>
        </authorList>
    </citation>
    <scope>NUCLEOTIDE SEQUENCE [LARGE SCALE GENOMIC DNA]</scope>
    <source>
        <strain evidence="3">28A</strain>
    </source>
</reference>
<reference evidence="2 3" key="2">
    <citation type="journal article" date="2013" name="PLoS Genet.">
        <title>Comparative genome structure, secondary metabolite, and effector coding capacity across Cochliobolus pathogens.</title>
        <authorList>
            <person name="Condon B.J."/>
            <person name="Leng Y."/>
            <person name="Wu D."/>
            <person name="Bushley K.E."/>
            <person name="Ohm R.A."/>
            <person name="Otillar R."/>
            <person name="Martin J."/>
            <person name="Schackwitz W."/>
            <person name="Grimwood J."/>
            <person name="MohdZainudin N."/>
            <person name="Xue C."/>
            <person name="Wang R."/>
            <person name="Manning V.A."/>
            <person name="Dhillon B."/>
            <person name="Tu Z.J."/>
            <person name="Steffenson B.J."/>
            <person name="Salamov A."/>
            <person name="Sun H."/>
            <person name="Lowry S."/>
            <person name="LaButti K."/>
            <person name="Han J."/>
            <person name="Copeland A."/>
            <person name="Lindquist E."/>
            <person name="Barry K."/>
            <person name="Schmutz J."/>
            <person name="Baker S.E."/>
            <person name="Ciuffetti L.M."/>
            <person name="Grigoriev I.V."/>
            <person name="Zhong S."/>
            <person name="Turgeon B.G."/>
        </authorList>
    </citation>
    <scope>NUCLEOTIDE SEQUENCE [LARGE SCALE GENOMIC DNA]</scope>
    <source>
        <strain evidence="3">28A</strain>
    </source>
</reference>
<feature type="region of interest" description="Disordered" evidence="1">
    <location>
        <begin position="142"/>
        <end position="167"/>
    </location>
</feature>
<sequence>MHVHEPTDWFVSYDSWLYSIDYSLWLHQKDIAVLRGNIRTMRSALPVNARACSREDNDQTYHAGMDDTIDQESSQLNSFLSELTEASTSNRDEITAYAIERQCSIARDENAPGTDVRAMGVEGATANPQQFEATIHMSPVKRSGLPKRGLVKQRVGLRRSPRRRRQT</sequence>
<dbReference type="EMBL" id="KB908844">
    <property type="protein sequence ID" value="EOA82636.1"/>
    <property type="molecule type" value="Genomic_DNA"/>
</dbReference>
<accession>R0IBP8</accession>
<evidence type="ECO:0000313" key="2">
    <source>
        <dbReference type="EMBL" id="EOA82636.1"/>
    </source>
</evidence>
<organism evidence="2 3">
    <name type="scientific">Exserohilum turcicum (strain 28A)</name>
    <name type="common">Northern leaf blight fungus</name>
    <name type="synonym">Setosphaeria turcica</name>
    <dbReference type="NCBI Taxonomy" id="671987"/>
    <lineage>
        <taxon>Eukaryota</taxon>
        <taxon>Fungi</taxon>
        <taxon>Dikarya</taxon>
        <taxon>Ascomycota</taxon>
        <taxon>Pezizomycotina</taxon>
        <taxon>Dothideomycetes</taxon>
        <taxon>Pleosporomycetidae</taxon>
        <taxon>Pleosporales</taxon>
        <taxon>Pleosporineae</taxon>
        <taxon>Pleosporaceae</taxon>
        <taxon>Exserohilum</taxon>
    </lineage>
</organism>
<dbReference type="AlphaFoldDB" id="R0IBP8"/>
<protein>
    <submittedName>
        <fullName evidence="2">Uncharacterized protein</fullName>
    </submittedName>
</protein>
<evidence type="ECO:0000313" key="3">
    <source>
        <dbReference type="Proteomes" id="UP000016935"/>
    </source>
</evidence>
<dbReference type="HOGENOM" id="CLU_1595582_0_0_1"/>
<dbReference type="GeneID" id="19403871"/>
<proteinExistence type="predicted"/>
<keyword evidence="3" id="KW-1185">Reference proteome</keyword>
<evidence type="ECO:0000256" key="1">
    <source>
        <dbReference type="SAM" id="MobiDB-lite"/>
    </source>
</evidence>
<dbReference type="Proteomes" id="UP000016935">
    <property type="component" value="Unassembled WGS sequence"/>
</dbReference>